<proteinExistence type="predicted"/>
<evidence type="ECO:0000313" key="1">
    <source>
        <dbReference type="EMBL" id="KAF5830255.1"/>
    </source>
</evidence>
<evidence type="ECO:0008006" key="3">
    <source>
        <dbReference type="Google" id="ProtNLM"/>
    </source>
</evidence>
<gene>
    <name evidence="1" type="ORF">DUNSADRAFT_14812</name>
</gene>
<evidence type="ECO:0000313" key="2">
    <source>
        <dbReference type="Proteomes" id="UP000815325"/>
    </source>
</evidence>
<sequence length="204" mass="21946">MKVTTLRFKAFCPAAAATKHAAGKFLFVLALLVLVLPLLGAPRCMPLGPVAVEAPAMVHALTSFPVCDARVPRILSLWRTPWWIVGVKGARLLLGWRSTGLGRALCRALAAAFSPLPSGIASPLPRGGGPGPTLCLCLQSLSLSLSSSRGRSLLLSLTKGHSWRIFHVNVRHVQQVLYLVDRRREAIRVSPVDELLLVGIQLLA</sequence>
<dbReference type="Proteomes" id="UP000815325">
    <property type="component" value="Unassembled WGS sequence"/>
</dbReference>
<comment type="caution">
    <text evidence="1">The sequence shown here is derived from an EMBL/GenBank/DDBJ whole genome shotgun (WGS) entry which is preliminary data.</text>
</comment>
<dbReference type="EMBL" id="MU070063">
    <property type="protein sequence ID" value="KAF5830255.1"/>
    <property type="molecule type" value="Genomic_DNA"/>
</dbReference>
<reference evidence="1" key="1">
    <citation type="submission" date="2017-08" db="EMBL/GenBank/DDBJ databases">
        <authorList>
            <person name="Polle J.E."/>
            <person name="Barry K."/>
            <person name="Cushman J."/>
            <person name="Schmutz J."/>
            <person name="Tran D."/>
            <person name="Hathwaick L.T."/>
            <person name="Yim W.C."/>
            <person name="Jenkins J."/>
            <person name="Mckie-Krisberg Z.M."/>
            <person name="Prochnik S."/>
            <person name="Lindquist E."/>
            <person name="Dockter R.B."/>
            <person name="Adam C."/>
            <person name="Molina H."/>
            <person name="Bunkerborg J."/>
            <person name="Jin E."/>
            <person name="Buchheim M."/>
            <person name="Magnuson J."/>
        </authorList>
    </citation>
    <scope>NUCLEOTIDE SEQUENCE</scope>
    <source>
        <strain evidence="1">CCAP 19/18</strain>
    </source>
</reference>
<keyword evidence="2" id="KW-1185">Reference proteome</keyword>
<name>A0ABQ7G6N0_DUNSA</name>
<protein>
    <recommendedName>
        <fullName evidence="3">Encoded protein</fullName>
    </recommendedName>
</protein>
<organism evidence="1 2">
    <name type="scientific">Dunaliella salina</name>
    <name type="common">Green alga</name>
    <name type="synonym">Protococcus salinus</name>
    <dbReference type="NCBI Taxonomy" id="3046"/>
    <lineage>
        <taxon>Eukaryota</taxon>
        <taxon>Viridiplantae</taxon>
        <taxon>Chlorophyta</taxon>
        <taxon>core chlorophytes</taxon>
        <taxon>Chlorophyceae</taxon>
        <taxon>CS clade</taxon>
        <taxon>Chlamydomonadales</taxon>
        <taxon>Dunaliellaceae</taxon>
        <taxon>Dunaliella</taxon>
    </lineage>
</organism>
<accession>A0ABQ7G6N0</accession>